<evidence type="ECO:0000313" key="2">
    <source>
        <dbReference type="Proteomes" id="UP000198373"/>
    </source>
</evidence>
<dbReference type="RefSeq" id="WP_218822239.1">
    <property type="nucleotide sequence ID" value="NZ_FZOO01000002.1"/>
</dbReference>
<dbReference type="AlphaFoldDB" id="A0A239C1B2"/>
<reference evidence="2" key="1">
    <citation type="submission" date="2017-06" db="EMBL/GenBank/DDBJ databases">
        <authorList>
            <person name="Varghese N."/>
            <person name="Submissions S."/>
        </authorList>
    </citation>
    <scope>NUCLEOTIDE SEQUENCE [LARGE SCALE GENOMIC DNA]</scope>
    <source>
        <strain evidence="2">DSM 46839</strain>
    </source>
</reference>
<protein>
    <submittedName>
        <fullName evidence="1">Uncharacterized protein</fullName>
    </submittedName>
</protein>
<keyword evidence="2" id="KW-1185">Reference proteome</keyword>
<sequence>MLLRFEMGLAAANELNRTGESDELNRQLMDSTKPEAAYFATDHGRRTGYLVFDMVDSAQIPVIAEPLFQRMGATVEFIPVMNADDLQRGLAAAAGG</sequence>
<name>A0A239C1B2_9ACTN</name>
<dbReference type="EMBL" id="FZOO01000002">
    <property type="protein sequence ID" value="SNS13458.1"/>
    <property type="molecule type" value="Genomic_DNA"/>
</dbReference>
<accession>A0A239C1B2</accession>
<dbReference type="Proteomes" id="UP000198373">
    <property type="component" value="Unassembled WGS sequence"/>
</dbReference>
<proteinExistence type="predicted"/>
<organism evidence="1 2">
    <name type="scientific">Geodermatophilus pulveris</name>
    <dbReference type="NCBI Taxonomy" id="1564159"/>
    <lineage>
        <taxon>Bacteria</taxon>
        <taxon>Bacillati</taxon>
        <taxon>Actinomycetota</taxon>
        <taxon>Actinomycetes</taxon>
        <taxon>Geodermatophilales</taxon>
        <taxon>Geodermatophilaceae</taxon>
        <taxon>Geodermatophilus</taxon>
    </lineage>
</organism>
<gene>
    <name evidence="1" type="ORF">SAMN06893096_102170</name>
</gene>
<evidence type="ECO:0000313" key="1">
    <source>
        <dbReference type="EMBL" id="SNS13458.1"/>
    </source>
</evidence>